<comment type="caution">
    <text evidence="1">The sequence shown here is derived from an EMBL/GenBank/DDBJ whole genome shotgun (WGS) entry which is preliminary data.</text>
</comment>
<dbReference type="AlphaFoldDB" id="A0ABC8SW22"/>
<sequence length="117" mass="13131">MISESIRIEFQWDTGHVDGPARGHLVESRIMNGQAGDPVDPHGKGFQQKAHMTLKPTSCWAMCYLFWEFDPYFHGLQILLSFFQMLHACPSASPITGPKCEEFQVGSILSCLGLFKV</sequence>
<accession>A0ABC8SW22</accession>
<dbReference type="Proteomes" id="UP001642360">
    <property type="component" value="Unassembled WGS sequence"/>
</dbReference>
<organism evidence="1 2">
    <name type="scientific">Ilex paraguariensis</name>
    <name type="common">yerba mate</name>
    <dbReference type="NCBI Taxonomy" id="185542"/>
    <lineage>
        <taxon>Eukaryota</taxon>
        <taxon>Viridiplantae</taxon>
        <taxon>Streptophyta</taxon>
        <taxon>Embryophyta</taxon>
        <taxon>Tracheophyta</taxon>
        <taxon>Spermatophyta</taxon>
        <taxon>Magnoliopsida</taxon>
        <taxon>eudicotyledons</taxon>
        <taxon>Gunneridae</taxon>
        <taxon>Pentapetalae</taxon>
        <taxon>asterids</taxon>
        <taxon>campanulids</taxon>
        <taxon>Aquifoliales</taxon>
        <taxon>Aquifoliaceae</taxon>
        <taxon>Ilex</taxon>
    </lineage>
</organism>
<dbReference type="EMBL" id="CAUOFW020003669">
    <property type="protein sequence ID" value="CAK9161392.1"/>
    <property type="molecule type" value="Genomic_DNA"/>
</dbReference>
<evidence type="ECO:0000313" key="1">
    <source>
        <dbReference type="EMBL" id="CAK9161392.1"/>
    </source>
</evidence>
<keyword evidence="2" id="KW-1185">Reference proteome</keyword>
<reference evidence="1 2" key="1">
    <citation type="submission" date="2024-02" db="EMBL/GenBank/DDBJ databases">
        <authorList>
            <person name="Vignale AGUSTIN F."/>
            <person name="Sosa J E."/>
            <person name="Modenutti C."/>
        </authorList>
    </citation>
    <scope>NUCLEOTIDE SEQUENCE [LARGE SCALE GENOMIC DNA]</scope>
</reference>
<proteinExistence type="predicted"/>
<name>A0ABC8SW22_9AQUA</name>
<evidence type="ECO:0000313" key="2">
    <source>
        <dbReference type="Proteomes" id="UP001642360"/>
    </source>
</evidence>
<gene>
    <name evidence="1" type="ORF">ILEXP_LOCUS30189</name>
</gene>
<protein>
    <submittedName>
        <fullName evidence="1">Uncharacterized protein</fullName>
    </submittedName>
</protein>